<proteinExistence type="predicted"/>
<reference evidence="1 2" key="1">
    <citation type="journal article" date="2024" name="Front Chem Biol">
        <title>Unveiling the potential of Daldinia eschscholtzii MFLUCC 19-0629 through bioactivity and bioinformatics studies for enhanced sustainable agriculture production.</title>
        <authorList>
            <person name="Brooks S."/>
            <person name="Weaver J.A."/>
            <person name="Klomchit A."/>
            <person name="Alharthi S.A."/>
            <person name="Onlamun T."/>
            <person name="Nurani R."/>
            <person name="Vong T.K."/>
            <person name="Alberti F."/>
            <person name="Greco C."/>
        </authorList>
    </citation>
    <scope>NUCLEOTIDE SEQUENCE [LARGE SCALE GENOMIC DNA]</scope>
    <source>
        <strain evidence="1">MFLUCC 19-0629</strain>
    </source>
</reference>
<gene>
    <name evidence="1" type="ORF">Daesc_003324</name>
</gene>
<accession>A0AAX6MU28</accession>
<protein>
    <submittedName>
        <fullName evidence="1">Uncharacterized protein</fullName>
    </submittedName>
</protein>
<dbReference type="Proteomes" id="UP001369815">
    <property type="component" value="Unassembled WGS sequence"/>
</dbReference>
<keyword evidence="2" id="KW-1185">Reference proteome</keyword>
<organism evidence="1 2">
    <name type="scientific">Daldinia eschscholtzii</name>
    <dbReference type="NCBI Taxonomy" id="292717"/>
    <lineage>
        <taxon>Eukaryota</taxon>
        <taxon>Fungi</taxon>
        <taxon>Dikarya</taxon>
        <taxon>Ascomycota</taxon>
        <taxon>Pezizomycotina</taxon>
        <taxon>Sordariomycetes</taxon>
        <taxon>Xylariomycetidae</taxon>
        <taxon>Xylariales</taxon>
        <taxon>Hypoxylaceae</taxon>
        <taxon>Daldinia</taxon>
    </lineage>
</organism>
<evidence type="ECO:0000313" key="2">
    <source>
        <dbReference type="Proteomes" id="UP001369815"/>
    </source>
</evidence>
<dbReference type="EMBL" id="JBANMG010000003">
    <property type="protein sequence ID" value="KAK6955681.1"/>
    <property type="molecule type" value="Genomic_DNA"/>
</dbReference>
<sequence>MAAPNNETVGWHDVDDETLNLIIQLQQDDLRQLLAPADGGRNARRGPSDAELAIRLYNEELNNVAAVASDRHLTLQIEEENQGHYDLESELEYEDSDTDPVEVRAFAVAVQSSATSVDSAGKHAAARNGMKSIYTIARK</sequence>
<dbReference type="AlphaFoldDB" id="A0AAX6MU28"/>
<name>A0AAX6MU28_9PEZI</name>
<comment type="caution">
    <text evidence="1">The sequence shown here is derived from an EMBL/GenBank/DDBJ whole genome shotgun (WGS) entry which is preliminary data.</text>
</comment>
<evidence type="ECO:0000313" key="1">
    <source>
        <dbReference type="EMBL" id="KAK6955681.1"/>
    </source>
</evidence>